<gene>
    <name evidence="1" type="ORF">MM415A03749_0004</name>
</gene>
<dbReference type="EMBL" id="MT141791">
    <property type="protein sequence ID" value="QJA70420.1"/>
    <property type="molecule type" value="Genomic_DNA"/>
</dbReference>
<proteinExistence type="predicted"/>
<protein>
    <submittedName>
        <fullName evidence="1">Uncharacterized protein</fullName>
    </submittedName>
</protein>
<reference evidence="1" key="1">
    <citation type="submission" date="2020-03" db="EMBL/GenBank/DDBJ databases">
        <title>The deep terrestrial virosphere.</title>
        <authorList>
            <person name="Holmfeldt K."/>
            <person name="Nilsson E."/>
            <person name="Simone D."/>
            <person name="Lopez-Fernandez M."/>
            <person name="Wu X."/>
            <person name="de Brujin I."/>
            <person name="Lundin D."/>
            <person name="Andersson A."/>
            <person name="Bertilsson S."/>
            <person name="Dopson M."/>
        </authorList>
    </citation>
    <scope>NUCLEOTIDE SEQUENCE</scope>
    <source>
        <strain evidence="1">MM415A03749</strain>
    </source>
</reference>
<dbReference type="AlphaFoldDB" id="A0A6M3JKR7"/>
<accession>A0A6M3JKR7</accession>
<organism evidence="1">
    <name type="scientific">viral metagenome</name>
    <dbReference type="NCBI Taxonomy" id="1070528"/>
    <lineage>
        <taxon>unclassified sequences</taxon>
        <taxon>metagenomes</taxon>
        <taxon>organismal metagenomes</taxon>
    </lineage>
</organism>
<sequence length="99" mass="11892">MEIKDWEKEIEVLNPREKREIVEALHRLLNWSAFKGEYKELETLSKMVAASECKFKNFDAYWNTKVEEYKKTYSPWLVELLHHTSSAVWESKDKITPNK</sequence>
<name>A0A6M3JKR7_9ZZZZ</name>
<evidence type="ECO:0000313" key="1">
    <source>
        <dbReference type="EMBL" id="QJA70420.1"/>
    </source>
</evidence>